<proteinExistence type="inferred from homology"/>
<dbReference type="InterPro" id="IPR006171">
    <property type="entry name" value="TOPRIM_dom"/>
</dbReference>
<keyword evidence="3 12" id="KW-0808">Transferase</keyword>
<protein>
    <recommendedName>
        <fullName evidence="12 13">DNA primase</fullName>
        <ecNumber evidence="12">2.7.7.101</ecNumber>
    </recommendedName>
</protein>
<keyword evidence="10 12" id="KW-0238">DNA-binding</keyword>
<dbReference type="GO" id="GO:0003899">
    <property type="term" value="F:DNA-directed RNA polymerase activity"/>
    <property type="evidence" value="ECO:0007669"/>
    <property type="project" value="UniProtKB-UniRule"/>
</dbReference>
<evidence type="ECO:0000259" key="15">
    <source>
        <dbReference type="PROSITE" id="PS50880"/>
    </source>
</evidence>
<dbReference type="AlphaFoldDB" id="A0A9D2DW54"/>
<evidence type="ECO:0000256" key="7">
    <source>
        <dbReference type="ARBA" id="ARBA00022771"/>
    </source>
</evidence>
<dbReference type="HAMAP" id="MF_00974">
    <property type="entry name" value="DNA_primase_DnaG"/>
    <property type="match status" value="1"/>
</dbReference>
<evidence type="ECO:0000256" key="6">
    <source>
        <dbReference type="ARBA" id="ARBA00022723"/>
    </source>
</evidence>
<accession>A0A9D2DW54</accession>
<dbReference type="Proteomes" id="UP000824044">
    <property type="component" value="Unassembled WGS sequence"/>
</dbReference>
<dbReference type="SUPFAM" id="SSF57783">
    <property type="entry name" value="Zinc beta-ribbon"/>
    <property type="match status" value="1"/>
</dbReference>
<dbReference type="Pfam" id="PF13155">
    <property type="entry name" value="Toprim_2"/>
    <property type="match status" value="1"/>
</dbReference>
<dbReference type="GO" id="GO:1990077">
    <property type="term" value="C:primosome complex"/>
    <property type="evidence" value="ECO:0007669"/>
    <property type="project" value="UniProtKB-KW"/>
</dbReference>
<dbReference type="PIRSF" id="PIRSF002811">
    <property type="entry name" value="DnaG"/>
    <property type="match status" value="1"/>
</dbReference>
<dbReference type="Gene3D" id="3.90.980.10">
    <property type="entry name" value="DNA primase, catalytic core, N-terminal domain"/>
    <property type="match status" value="1"/>
</dbReference>
<dbReference type="GO" id="GO:0000428">
    <property type="term" value="C:DNA-directed RNA polymerase complex"/>
    <property type="evidence" value="ECO:0007669"/>
    <property type="project" value="UniProtKB-KW"/>
</dbReference>
<evidence type="ECO:0000256" key="5">
    <source>
        <dbReference type="ARBA" id="ARBA00022705"/>
    </source>
</evidence>
<comment type="function">
    <text evidence="12 13">RNA polymerase that catalyzes the synthesis of short RNA molecules used as primers for DNA polymerase during DNA replication.</text>
</comment>
<evidence type="ECO:0000256" key="14">
    <source>
        <dbReference type="PIRSR" id="PIRSR002811-1"/>
    </source>
</evidence>
<keyword evidence="4 12" id="KW-0548">Nucleotidyltransferase</keyword>
<dbReference type="SMART" id="SM00400">
    <property type="entry name" value="ZnF_CHCC"/>
    <property type="match status" value="1"/>
</dbReference>
<dbReference type="PROSITE" id="PS50880">
    <property type="entry name" value="TOPRIM"/>
    <property type="match status" value="1"/>
</dbReference>
<evidence type="ECO:0000256" key="8">
    <source>
        <dbReference type="ARBA" id="ARBA00022833"/>
    </source>
</evidence>
<comment type="subunit">
    <text evidence="12">Monomer. Interacts with DnaB.</text>
</comment>
<dbReference type="SUPFAM" id="SSF56731">
    <property type="entry name" value="DNA primase core"/>
    <property type="match status" value="1"/>
</dbReference>
<comment type="catalytic activity">
    <reaction evidence="12">
        <text>ssDNA + n NTP = ssDNA/pppN(pN)n-1 hybrid + (n-1) diphosphate.</text>
        <dbReference type="EC" id="2.7.7.101"/>
    </reaction>
</comment>
<dbReference type="CDD" id="cd03364">
    <property type="entry name" value="TOPRIM_DnaG_primases"/>
    <property type="match status" value="1"/>
</dbReference>
<dbReference type="Pfam" id="PF10410">
    <property type="entry name" value="DnaB_bind"/>
    <property type="match status" value="1"/>
</dbReference>
<evidence type="ECO:0000256" key="3">
    <source>
        <dbReference type="ARBA" id="ARBA00022679"/>
    </source>
</evidence>
<comment type="similarity">
    <text evidence="12 13">Belongs to the DnaG primase family.</text>
</comment>
<keyword evidence="1 12" id="KW-0240">DNA-directed RNA polymerase</keyword>
<reference evidence="16" key="2">
    <citation type="submission" date="2021-04" db="EMBL/GenBank/DDBJ databases">
        <authorList>
            <person name="Gilroy R."/>
        </authorList>
    </citation>
    <scope>NUCLEOTIDE SEQUENCE</scope>
    <source>
        <strain evidence="16">CHK33-5263</strain>
    </source>
</reference>
<evidence type="ECO:0000256" key="9">
    <source>
        <dbReference type="ARBA" id="ARBA00022842"/>
    </source>
</evidence>
<evidence type="ECO:0000313" key="17">
    <source>
        <dbReference type="Proteomes" id="UP000824044"/>
    </source>
</evidence>
<dbReference type="InterPro" id="IPR006295">
    <property type="entry name" value="DNA_primase_DnaG"/>
</dbReference>
<feature type="zinc finger region" description="CHC2-type" evidence="12 14">
    <location>
        <begin position="40"/>
        <end position="64"/>
    </location>
</feature>
<evidence type="ECO:0000256" key="13">
    <source>
        <dbReference type="PIRNR" id="PIRNR002811"/>
    </source>
</evidence>
<keyword evidence="9" id="KW-0460">Magnesium</keyword>
<dbReference type="PANTHER" id="PTHR30313">
    <property type="entry name" value="DNA PRIMASE"/>
    <property type="match status" value="1"/>
</dbReference>
<dbReference type="InterPro" id="IPR002694">
    <property type="entry name" value="Znf_CHC2"/>
</dbReference>
<keyword evidence="8 12" id="KW-0862">Zinc</keyword>
<sequence>MNKDNFTDFIRVLKEKNDIVEVIGSYIKLERRGYNYWACCPFHHEKTPSFSVNAADRFYHCFGCGASGDVIGFIKNYENVDFMQAVQILAARAHLEVPAYDDRTAEEAAAKKKKRDRLSALMKDAARFYLGNLYSGRADAHLSYLQKRGISPSTARKFGLGASLDYVSLPSHLLAQGYTAEELVDSGACARTDEGKLIDAEGGRLIIPIINHMDEVVAFGGRLLQKSDRAKYKNTRETMLFNKSKTLYNVNLVKKEKRAAAIGSLIIVEGYMDAISLYEAGFHCVVASMGTSLTKEQARLAKRYTENILISYDGDFAGQKANLRGLEILKQEGLKVRVVPMPEGLDPDDVIRQRGAEGYQTCLDAAMPLIDFRLFAAKRKYDLAKTEERRAYVAEALSILREAESATEREELLRRVAQETGVTLNTLQRDFESAPALTRTEEAPPVRQEDDADAERKAARFVLAAALLGKPYAQKCDLMQFEFADPTHRTVAAYVTRERASGSVRASGIFDLMPADGELAEILDLDYGDNLDSAAAERYFADSVALLLRRPLISKVAKLRTDYEKAQTMQEKREILTRIDEYTKKLKSLTAGGMV</sequence>
<dbReference type="InterPro" id="IPR037068">
    <property type="entry name" value="DNA_primase_core_N_sf"/>
</dbReference>
<dbReference type="FunFam" id="3.90.580.10:FF:000001">
    <property type="entry name" value="DNA primase"/>
    <property type="match status" value="1"/>
</dbReference>
<dbReference type="InterPro" id="IPR019475">
    <property type="entry name" value="DNA_primase_DnaB-bd"/>
</dbReference>
<dbReference type="GO" id="GO:0005737">
    <property type="term" value="C:cytoplasm"/>
    <property type="evidence" value="ECO:0007669"/>
    <property type="project" value="TreeGrafter"/>
</dbReference>
<dbReference type="SMART" id="SM00493">
    <property type="entry name" value="TOPRIM"/>
    <property type="match status" value="1"/>
</dbReference>
<reference evidence="16" key="1">
    <citation type="journal article" date="2021" name="PeerJ">
        <title>Extensive microbial diversity within the chicken gut microbiome revealed by metagenomics and culture.</title>
        <authorList>
            <person name="Gilroy R."/>
            <person name="Ravi A."/>
            <person name="Getino M."/>
            <person name="Pursley I."/>
            <person name="Horton D.L."/>
            <person name="Alikhan N.F."/>
            <person name="Baker D."/>
            <person name="Gharbi K."/>
            <person name="Hall N."/>
            <person name="Watson M."/>
            <person name="Adriaenssens E.M."/>
            <person name="Foster-Nyarko E."/>
            <person name="Jarju S."/>
            <person name="Secka A."/>
            <person name="Antonio M."/>
            <person name="Oren A."/>
            <person name="Chaudhuri R.R."/>
            <person name="La Ragione R."/>
            <person name="Hildebrand F."/>
            <person name="Pallen M.J."/>
        </authorList>
    </citation>
    <scope>NUCLEOTIDE SEQUENCE</scope>
    <source>
        <strain evidence="16">CHK33-5263</strain>
    </source>
</reference>
<keyword evidence="6 12" id="KW-0479">Metal-binding</keyword>
<comment type="cofactor">
    <cofactor evidence="12 13 14">
        <name>Zn(2+)</name>
        <dbReference type="ChEBI" id="CHEBI:29105"/>
    </cofactor>
    <text evidence="12 13 14">Binds 1 zinc ion per monomer.</text>
</comment>
<dbReference type="GO" id="GO:0008270">
    <property type="term" value="F:zinc ion binding"/>
    <property type="evidence" value="ECO:0007669"/>
    <property type="project" value="UniProtKB-UniRule"/>
</dbReference>
<dbReference type="PANTHER" id="PTHR30313:SF2">
    <property type="entry name" value="DNA PRIMASE"/>
    <property type="match status" value="1"/>
</dbReference>
<dbReference type="Pfam" id="PF01807">
    <property type="entry name" value="Zn_ribbon_DnaG"/>
    <property type="match status" value="1"/>
</dbReference>
<name>A0A9D2DW54_9FIRM</name>
<dbReference type="Gene3D" id="3.40.1360.10">
    <property type="match status" value="1"/>
</dbReference>
<dbReference type="GO" id="GO:0003677">
    <property type="term" value="F:DNA binding"/>
    <property type="evidence" value="ECO:0007669"/>
    <property type="project" value="UniProtKB-KW"/>
</dbReference>
<evidence type="ECO:0000313" key="16">
    <source>
        <dbReference type="EMBL" id="HIZ24079.1"/>
    </source>
</evidence>
<dbReference type="EC" id="2.7.7.101" evidence="12"/>
<evidence type="ECO:0000256" key="4">
    <source>
        <dbReference type="ARBA" id="ARBA00022695"/>
    </source>
</evidence>
<keyword evidence="2 12" id="KW-0639">Primosome</keyword>
<dbReference type="InterPro" id="IPR034151">
    <property type="entry name" value="TOPRIM_DnaG_bac"/>
</dbReference>
<dbReference type="Pfam" id="PF08275">
    <property type="entry name" value="DNAG_N"/>
    <property type="match status" value="1"/>
</dbReference>
<comment type="domain">
    <text evidence="12">Contains an N-terminal zinc-binding domain, a central core domain that contains the primase activity, and a C-terminal DnaB-binding domain.</text>
</comment>
<keyword evidence="5 12" id="KW-0235">DNA replication</keyword>
<dbReference type="EMBL" id="DXBS01000027">
    <property type="protein sequence ID" value="HIZ24079.1"/>
    <property type="molecule type" value="Genomic_DNA"/>
</dbReference>
<keyword evidence="7 12" id="KW-0863">Zinc-finger</keyword>
<dbReference type="NCBIfam" id="TIGR01391">
    <property type="entry name" value="dnaG"/>
    <property type="match status" value="1"/>
</dbReference>
<dbReference type="InterPro" id="IPR036977">
    <property type="entry name" value="DNA_primase_Znf_CHC2"/>
</dbReference>
<dbReference type="InterPro" id="IPR030846">
    <property type="entry name" value="DnaG_bac"/>
</dbReference>
<dbReference type="InterPro" id="IPR050219">
    <property type="entry name" value="DnaG_primase"/>
</dbReference>
<dbReference type="InterPro" id="IPR013264">
    <property type="entry name" value="DNAG_N"/>
</dbReference>
<feature type="domain" description="Toprim" evidence="15">
    <location>
        <begin position="263"/>
        <end position="344"/>
    </location>
</feature>
<evidence type="ECO:0000256" key="2">
    <source>
        <dbReference type="ARBA" id="ARBA00022515"/>
    </source>
</evidence>
<evidence type="ECO:0000256" key="1">
    <source>
        <dbReference type="ARBA" id="ARBA00022478"/>
    </source>
</evidence>
<evidence type="ECO:0000256" key="12">
    <source>
        <dbReference type="HAMAP-Rule" id="MF_00974"/>
    </source>
</evidence>
<comment type="caution">
    <text evidence="16">The sequence shown here is derived from an EMBL/GenBank/DDBJ whole genome shotgun (WGS) entry which is preliminary data.</text>
</comment>
<evidence type="ECO:0000256" key="10">
    <source>
        <dbReference type="ARBA" id="ARBA00023125"/>
    </source>
</evidence>
<gene>
    <name evidence="12 16" type="primary">dnaG</name>
    <name evidence="16" type="ORF">H9812_01180</name>
</gene>
<organism evidence="16 17">
    <name type="scientific">Candidatus Gallimonas intestinigallinarum</name>
    <dbReference type="NCBI Taxonomy" id="2838604"/>
    <lineage>
        <taxon>Bacteria</taxon>
        <taxon>Bacillati</taxon>
        <taxon>Bacillota</taxon>
        <taxon>Clostridia</taxon>
        <taxon>Candidatus Gallimonas</taxon>
    </lineage>
</organism>
<dbReference type="Gene3D" id="3.90.580.10">
    <property type="entry name" value="Zinc finger, CHC2-type domain"/>
    <property type="match status" value="1"/>
</dbReference>
<keyword evidence="11 12" id="KW-0804">Transcription</keyword>
<evidence type="ECO:0000256" key="11">
    <source>
        <dbReference type="ARBA" id="ARBA00023163"/>
    </source>
</evidence>
<dbReference type="GO" id="GO:0006269">
    <property type="term" value="P:DNA replication, synthesis of primer"/>
    <property type="evidence" value="ECO:0007669"/>
    <property type="project" value="UniProtKB-UniRule"/>
</dbReference>